<proteinExistence type="predicted"/>
<dbReference type="EMBL" id="FJUY01000016">
    <property type="protein sequence ID" value="CZT23200.1"/>
    <property type="molecule type" value="Genomic_DNA"/>
</dbReference>
<feature type="compositionally biased region" description="Low complexity" evidence="1">
    <location>
        <begin position="54"/>
        <end position="91"/>
    </location>
</feature>
<evidence type="ECO:0000313" key="2">
    <source>
        <dbReference type="EMBL" id="CZT23200.1"/>
    </source>
</evidence>
<evidence type="ECO:0000313" key="3">
    <source>
        <dbReference type="Proteomes" id="UP000225277"/>
    </source>
</evidence>
<dbReference type="GeneID" id="35603990"/>
<protein>
    <submittedName>
        <fullName evidence="2">Uncharacterized protein</fullName>
    </submittedName>
</protein>
<dbReference type="AlphaFoldDB" id="A0A2D3V8F5"/>
<sequence>MHRVLRFTGLQAILHSLHHNQKKSVQRLTLLLDTTRDLMLGTGLDSASSAPKYSQNRTSSTSISSNIPVLTNVSTRTASRTSSSRRISIVTGRPSTKSRRTAHAIVRLLAASTPKKAGKV</sequence>
<name>A0A2D3V8F5_9PEZI</name>
<keyword evidence="3" id="KW-1185">Reference proteome</keyword>
<dbReference type="RefSeq" id="XP_023629924.1">
    <property type="nucleotide sequence ID" value="XM_023774156.1"/>
</dbReference>
<gene>
    <name evidence="2" type="ORF">RCC_08910</name>
</gene>
<reference evidence="2 3" key="1">
    <citation type="submission" date="2016-03" db="EMBL/GenBank/DDBJ databases">
        <authorList>
            <person name="Ploux O."/>
        </authorList>
    </citation>
    <scope>NUCLEOTIDE SEQUENCE [LARGE SCALE GENOMIC DNA]</scope>
    <source>
        <strain evidence="2 3">URUG2</strain>
    </source>
</reference>
<dbReference type="Proteomes" id="UP000225277">
    <property type="component" value="Unassembled WGS sequence"/>
</dbReference>
<evidence type="ECO:0000256" key="1">
    <source>
        <dbReference type="SAM" id="MobiDB-lite"/>
    </source>
</evidence>
<organism evidence="2 3">
    <name type="scientific">Ramularia collo-cygni</name>
    <dbReference type="NCBI Taxonomy" id="112498"/>
    <lineage>
        <taxon>Eukaryota</taxon>
        <taxon>Fungi</taxon>
        <taxon>Dikarya</taxon>
        <taxon>Ascomycota</taxon>
        <taxon>Pezizomycotina</taxon>
        <taxon>Dothideomycetes</taxon>
        <taxon>Dothideomycetidae</taxon>
        <taxon>Mycosphaerellales</taxon>
        <taxon>Mycosphaerellaceae</taxon>
        <taxon>Ramularia</taxon>
    </lineage>
</organism>
<accession>A0A2D3V8F5</accession>
<feature type="region of interest" description="Disordered" evidence="1">
    <location>
        <begin position="43"/>
        <end position="100"/>
    </location>
</feature>